<dbReference type="Proteomes" id="UP001500886">
    <property type="component" value="Unassembled WGS sequence"/>
</dbReference>
<dbReference type="InterPro" id="IPR012347">
    <property type="entry name" value="Ferritin-like"/>
</dbReference>
<dbReference type="InterPro" id="IPR009078">
    <property type="entry name" value="Ferritin-like_SF"/>
</dbReference>
<comment type="caution">
    <text evidence="1">The sequence shown here is derived from an EMBL/GenBank/DDBJ whole genome shotgun (WGS) entry which is preliminary data.</text>
</comment>
<dbReference type="Pfam" id="PF05974">
    <property type="entry name" value="DUF892"/>
    <property type="match status" value="1"/>
</dbReference>
<dbReference type="Gene3D" id="1.20.1260.10">
    <property type="match status" value="1"/>
</dbReference>
<reference evidence="2" key="1">
    <citation type="journal article" date="2019" name="Int. J. Syst. Evol. Microbiol.">
        <title>The Global Catalogue of Microorganisms (GCM) 10K type strain sequencing project: providing services to taxonomists for standard genome sequencing and annotation.</title>
        <authorList>
            <consortium name="The Broad Institute Genomics Platform"/>
            <consortium name="The Broad Institute Genome Sequencing Center for Infectious Disease"/>
            <person name="Wu L."/>
            <person name="Ma J."/>
        </authorList>
    </citation>
    <scope>NUCLEOTIDE SEQUENCE [LARGE SCALE GENOMIC DNA]</scope>
    <source>
        <strain evidence="2">JCM 4542</strain>
    </source>
</reference>
<proteinExistence type="predicted"/>
<accession>A0ABP6GED3</accession>
<keyword evidence="2" id="KW-1185">Reference proteome</keyword>
<evidence type="ECO:0008006" key="3">
    <source>
        <dbReference type="Google" id="ProtNLM"/>
    </source>
</evidence>
<dbReference type="InterPro" id="IPR010287">
    <property type="entry name" value="DUF892_YciF-like"/>
</dbReference>
<evidence type="ECO:0000313" key="2">
    <source>
        <dbReference type="Proteomes" id="UP001500886"/>
    </source>
</evidence>
<sequence>MSHPTIEDVFLTHLQDAHALEKFVDTALGALIPTAGAPELRDLLEHHRELTRAHLAALEDRLAAHDRHASAPKDSGLAAAALAEGLLARVRADHAGKHARDAYTLIHAAVAGYELLGHLARRAGDAATAEVAARHLADERATAAAVDDKWDLLLDVSLRHAGVLSAPPPGTTRSLRGIAGGDRQR</sequence>
<protein>
    <recommendedName>
        <fullName evidence="3">DUF892 family protein</fullName>
    </recommendedName>
</protein>
<evidence type="ECO:0000313" key="1">
    <source>
        <dbReference type="EMBL" id="GAA2722247.1"/>
    </source>
</evidence>
<gene>
    <name evidence="1" type="ORF">GCM10010315_46990</name>
</gene>
<name>A0ABP6GED3_9ACTN</name>
<dbReference type="SUPFAM" id="SSF47240">
    <property type="entry name" value="Ferritin-like"/>
    <property type="match status" value="1"/>
</dbReference>
<organism evidence="1 2">
    <name type="scientific">Streptomyces luteosporeus</name>
    <dbReference type="NCBI Taxonomy" id="173856"/>
    <lineage>
        <taxon>Bacteria</taxon>
        <taxon>Bacillati</taxon>
        <taxon>Actinomycetota</taxon>
        <taxon>Actinomycetes</taxon>
        <taxon>Kitasatosporales</taxon>
        <taxon>Streptomycetaceae</taxon>
        <taxon>Streptomyces</taxon>
    </lineage>
</organism>
<dbReference type="EMBL" id="BAAASL010000019">
    <property type="protein sequence ID" value="GAA2722247.1"/>
    <property type="molecule type" value="Genomic_DNA"/>
</dbReference>
<dbReference type="RefSeq" id="WP_344437550.1">
    <property type="nucleotide sequence ID" value="NZ_BAAASL010000019.1"/>
</dbReference>